<evidence type="ECO:0000256" key="1">
    <source>
        <dbReference type="SAM" id="SignalP"/>
    </source>
</evidence>
<feature type="signal peptide" evidence="1">
    <location>
        <begin position="1"/>
        <end position="25"/>
    </location>
</feature>
<accession>A0A939JMB4</accession>
<dbReference type="InterPro" id="IPR015943">
    <property type="entry name" value="WD40/YVTN_repeat-like_dom_sf"/>
</dbReference>
<reference evidence="2" key="1">
    <citation type="submission" date="2021-03" db="EMBL/GenBank/DDBJ databases">
        <title>Streptomyces strains.</title>
        <authorList>
            <person name="Lund M.B."/>
            <person name="Toerring T."/>
        </authorList>
    </citation>
    <scope>NUCLEOTIDE SEQUENCE</scope>
    <source>
        <strain evidence="2">JCM 4242</strain>
    </source>
</reference>
<comment type="caution">
    <text evidence="2">The sequence shown here is derived from an EMBL/GenBank/DDBJ whole genome shotgun (WGS) entry which is preliminary data.</text>
</comment>
<evidence type="ECO:0000313" key="2">
    <source>
        <dbReference type="EMBL" id="MBO0654011.1"/>
    </source>
</evidence>
<sequence>MKRLGAAVTTAAAALVLAAPTAAPAAGADTAAWPVPSCGRVVGDGGVTFTTDDGASLAPTTGTLKRTSYTHGLVALDTPGTLLATRDGELQRSTDAGCTWNRVAALGSGSTRLAAAKGGRAFAWEMGGGYLARVDGRTVTRLPSPTADIVGVGTDRARPDHLRVAGRDGRLYHSADAGAHWRPVGTAAFGGGASVYSVTFDRADLDHAVAGAMVRGGEVTTDGGNTWKPSTGLAAGGSANLFDVAVSPADSSVVYGLGLDLGENGPGRAGEGRHLYRSADGGRTFTRVVDDTADTQLTNSTLLAPSPADANVLYFEYGTYFSGYGTDLYRLDAATGKVTKTHNAHDGISSIAFHPARPSVMYLGLEEVRVD</sequence>
<protein>
    <submittedName>
        <fullName evidence="2">Dispase autolysis-inducing protein</fullName>
    </submittedName>
</protein>
<keyword evidence="1" id="KW-0732">Signal</keyword>
<dbReference type="AlphaFoldDB" id="A0A939JMB4"/>
<dbReference type="Gene3D" id="2.130.10.10">
    <property type="entry name" value="YVTN repeat-like/Quinoprotein amine dehydrogenase"/>
    <property type="match status" value="2"/>
</dbReference>
<gene>
    <name evidence="2" type="ORF">J1792_14860</name>
</gene>
<proteinExistence type="predicted"/>
<dbReference type="SUPFAM" id="SSF110296">
    <property type="entry name" value="Oligoxyloglucan reducing end-specific cellobiohydrolase"/>
    <property type="match status" value="2"/>
</dbReference>
<dbReference type="Proteomes" id="UP000664781">
    <property type="component" value="Unassembled WGS sequence"/>
</dbReference>
<organism evidence="2 3">
    <name type="scientific">Streptomyces triculaminicus</name>
    <dbReference type="NCBI Taxonomy" id="2816232"/>
    <lineage>
        <taxon>Bacteria</taxon>
        <taxon>Bacillati</taxon>
        <taxon>Actinomycetota</taxon>
        <taxon>Actinomycetes</taxon>
        <taxon>Kitasatosporales</taxon>
        <taxon>Streptomycetaceae</taxon>
        <taxon>Streptomyces</taxon>
    </lineage>
</organism>
<keyword evidence="3" id="KW-1185">Reference proteome</keyword>
<evidence type="ECO:0000313" key="3">
    <source>
        <dbReference type="Proteomes" id="UP000664781"/>
    </source>
</evidence>
<dbReference type="RefSeq" id="WP_086570747.1">
    <property type="nucleotide sequence ID" value="NZ_JAFMOF010000002.1"/>
</dbReference>
<dbReference type="EMBL" id="JAFMOF010000002">
    <property type="protein sequence ID" value="MBO0654011.1"/>
    <property type="molecule type" value="Genomic_DNA"/>
</dbReference>
<name>A0A939JMB4_9ACTN</name>
<feature type="chain" id="PRO_5038363309" evidence="1">
    <location>
        <begin position="26"/>
        <end position="371"/>
    </location>
</feature>